<sequence length="99" mass="11123">MSVVTACARNGNPDTMRNPATEVFKVWPTFRDQKNFILALEAHGLEELRSRFPTSFTQVGTLKKACGQAATDQNERQVGLGFSGHQRVHTNPYQPRSFK</sequence>
<dbReference type="AlphaFoldDB" id="A0A1Q8YBX4"/>
<feature type="region of interest" description="Disordered" evidence="1">
    <location>
        <begin position="80"/>
        <end position="99"/>
    </location>
</feature>
<comment type="caution">
    <text evidence="2">The sequence shown here is derived from an EMBL/GenBank/DDBJ whole genome shotgun (WGS) entry which is preliminary data.</text>
</comment>
<dbReference type="STRING" id="81479.RA876_11130"/>
<feature type="compositionally biased region" description="Polar residues" evidence="1">
    <location>
        <begin position="89"/>
        <end position="99"/>
    </location>
</feature>
<evidence type="ECO:0000256" key="1">
    <source>
        <dbReference type="SAM" id="MobiDB-lite"/>
    </source>
</evidence>
<evidence type="ECO:0000313" key="2">
    <source>
        <dbReference type="EMBL" id="OLP05320.1"/>
    </source>
</evidence>
<evidence type="ECO:0000313" key="3">
    <source>
        <dbReference type="Proteomes" id="UP000185911"/>
    </source>
</evidence>
<dbReference type="EMBL" id="MSYM01000017">
    <property type="protein sequence ID" value="OLP05320.1"/>
    <property type="molecule type" value="Genomic_DNA"/>
</dbReference>
<dbReference type="Proteomes" id="UP000185911">
    <property type="component" value="Unassembled WGS sequence"/>
</dbReference>
<organism evidence="2 3">
    <name type="scientific">Rhodoferax antarcticus ANT.BR</name>
    <dbReference type="NCBI Taxonomy" id="1111071"/>
    <lineage>
        <taxon>Bacteria</taxon>
        <taxon>Pseudomonadati</taxon>
        <taxon>Pseudomonadota</taxon>
        <taxon>Betaproteobacteria</taxon>
        <taxon>Burkholderiales</taxon>
        <taxon>Comamonadaceae</taxon>
        <taxon>Rhodoferax</taxon>
    </lineage>
</organism>
<reference evidence="2 3" key="1">
    <citation type="submission" date="2017-01" db="EMBL/GenBank/DDBJ databases">
        <title>Genome sequence of Rhodoferax antarcticus ANT.BR, a psychrophilic purple nonsulfur bacterium from an Antarctic microbial mat.</title>
        <authorList>
            <person name="Baker J."/>
            <person name="Riester C."/>
            <person name="Skinner B."/>
            <person name="Newell A."/>
            <person name="Swingley W."/>
            <person name="Madigan M."/>
            <person name="Jung D."/>
            <person name="Asao M."/>
            <person name="Chen M."/>
            <person name="Loughlin P."/>
            <person name="Pan H."/>
            <person name="Lin S."/>
            <person name="Li N."/>
            <person name="Shaw J."/>
            <person name="Prado M."/>
            <person name="Sherman C."/>
            <person name="Li X."/>
            <person name="Tang J."/>
            <person name="Blankenship R."/>
            <person name="Zhao T."/>
            <person name="Touchman J."/>
            <person name="Sattley M."/>
        </authorList>
    </citation>
    <scope>NUCLEOTIDE SEQUENCE [LARGE SCALE GENOMIC DNA]</scope>
    <source>
        <strain evidence="2 3">ANT.BR</strain>
    </source>
</reference>
<protein>
    <submittedName>
        <fullName evidence="2">Uncharacterized protein</fullName>
    </submittedName>
</protein>
<proteinExistence type="predicted"/>
<keyword evidence="3" id="KW-1185">Reference proteome</keyword>
<gene>
    <name evidence="2" type="ORF">BLL52_3445</name>
</gene>
<accession>A0A1Q8YBX4</accession>
<name>A0A1Q8YBX4_9BURK</name>